<accession>A0A5C3KLV0</accession>
<evidence type="ECO:0000313" key="3">
    <source>
        <dbReference type="EMBL" id="TFK20923.1"/>
    </source>
</evidence>
<keyword evidence="2" id="KW-0472">Membrane</keyword>
<feature type="region of interest" description="Disordered" evidence="1">
    <location>
        <begin position="320"/>
        <end position="360"/>
    </location>
</feature>
<feature type="compositionally biased region" description="Pro residues" evidence="1">
    <location>
        <begin position="351"/>
        <end position="360"/>
    </location>
</feature>
<evidence type="ECO:0000256" key="1">
    <source>
        <dbReference type="SAM" id="MobiDB-lite"/>
    </source>
</evidence>
<name>A0A5C3KLV0_COPMA</name>
<feature type="transmembrane region" description="Helical" evidence="2">
    <location>
        <begin position="79"/>
        <end position="96"/>
    </location>
</feature>
<evidence type="ECO:0000313" key="4">
    <source>
        <dbReference type="Proteomes" id="UP000307440"/>
    </source>
</evidence>
<feature type="transmembrane region" description="Helical" evidence="2">
    <location>
        <begin position="49"/>
        <end position="67"/>
    </location>
</feature>
<reference evidence="3 4" key="1">
    <citation type="journal article" date="2019" name="Nat. Ecol. Evol.">
        <title>Megaphylogeny resolves global patterns of mushroom evolution.</title>
        <authorList>
            <person name="Varga T."/>
            <person name="Krizsan K."/>
            <person name="Foldi C."/>
            <person name="Dima B."/>
            <person name="Sanchez-Garcia M."/>
            <person name="Sanchez-Ramirez S."/>
            <person name="Szollosi G.J."/>
            <person name="Szarkandi J.G."/>
            <person name="Papp V."/>
            <person name="Albert L."/>
            <person name="Andreopoulos W."/>
            <person name="Angelini C."/>
            <person name="Antonin V."/>
            <person name="Barry K.W."/>
            <person name="Bougher N.L."/>
            <person name="Buchanan P."/>
            <person name="Buyck B."/>
            <person name="Bense V."/>
            <person name="Catcheside P."/>
            <person name="Chovatia M."/>
            <person name="Cooper J."/>
            <person name="Damon W."/>
            <person name="Desjardin D."/>
            <person name="Finy P."/>
            <person name="Geml J."/>
            <person name="Haridas S."/>
            <person name="Hughes K."/>
            <person name="Justo A."/>
            <person name="Karasinski D."/>
            <person name="Kautmanova I."/>
            <person name="Kiss B."/>
            <person name="Kocsube S."/>
            <person name="Kotiranta H."/>
            <person name="LaButti K.M."/>
            <person name="Lechner B.E."/>
            <person name="Liimatainen K."/>
            <person name="Lipzen A."/>
            <person name="Lukacs Z."/>
            <person name="Mihaltcheva S."/>
            <person name="Morgado L.N."/>
            <person name="Niskanen T."/>
            <person name="Noordeloos M.E."/>
            <person name="Ohm R.A."/>
            <person name="Ortiz-Santana B."/>
            <person name="Ovrebo C."/>
            <person name="Racz N."/>
            <person name="Riley R."/>
            <person name="Savchenko A."/>
            <person name="Shiryaev A."/>
            <person name="Soop K."/>
            <person name="Spirin V."/>
            <person name="Szebenyi C."/>
            <person name="Tomsovsky M."/>
            <person name="Tulloss R.E."/>
            <person name="Uehling J."/>
            <person name="Grigoriev I.V."/>
            <person name="Vagvolgyi C."/>
            <person name="Papp T."/>
            <person name="Martin F.M."/>
            <person name="Miettinen O."/>
            <person name="Hibbett D.S."/>
            <person name="Nagy L.G."/>
        </authorList>
    </citation>
    <scope>NUCLEOTIDE SEQUENCE [LARGE SCALE GENOMIC DNA]</scope>
    <source>
        <strain evidence="3 4">CBS 121175</strain>
    </source>
</reference>
<sequence>MSTLFPVPALIGGVTRPEDFVPSIVFGILYVGLIILAILRICQRRSRTFAIFGATFFVFERTLFFILRATGAKLFWDSPYLTLYQQITLSLGYYGIANDILMMHRCLLVNPTHGSETYGQSPAARTKECELTPPQFGEADRPRERFWARRINDFVNFVLCVGIVFDIVAYWSYNTVLRDESFTSRFYPSYLNGVDESRRRNFDFRQASAGVGLFGLVLVLASLVWSFRTQHRTSKRGTWIVGVTALLTCIVPIYRLSVMGTTNGAGESPYSILAPLNSPGSKAAFYILHITPEWITSAILLGLSIKKTFGTAAWGDTRYRDERPEETVRRELQTAQREVQRQIRTADPNTTNPPPQIQQR</sequence>
<feature type="transmembrane region" description="Helical" evidence="2">
    <location>
        <begin position="207"/>
        <end position="227"/>
    </location>
</feature>
<gene>
    <name evidence="3" type="ORF">FA15DRAFT_673034</name>
</gene>
<feature type="transmembrane region" description="Helical" evidence="2">
    <location>
        <begin position="283"/>
        <end position="303"/>
    </location>
</feature>
<dbReference type="AlphaFoldDB" id="A0A5C3KLV0"/>
<keyword evidence="2" id="KW-0812">Transmembrane</keyword>
<protein>
    <submittedName>
        <fullName evidence="3">Uncharacterized protein</fullName>
    </submittedName>
</protein>
<proteinExistence type="predicted"/>
<feature type="transmembrane region" description="Helical" evidence="2">
    <location>
        <begin position="239"/>
        <end position="257"/>
    </location>
</feature>
<organism evidence="3 4">
    <name type="scientific">Coprinopsis marcescibilis</name>
    <name type="common">Agaric fungus</name>
    <name type="synonym">Psathyrella marcescibilis</name>
    <dbReference type="NCBI Taxonomy" id="230819"/>
    <lineage>
        <taxon>Eukaryota</taxon>
        <taxon>Fungi</taxon>
        <taxon>Dikarya</taxon>
        <taxon>Basidiomycota</taxon>
        <taxon>Agaricomycotina</taxon>
        <taxon>Agaricomycetes</taxon>
        <taxon>Agaricomycetidae</taxon>
        <taxon>Agaricales</taxon>
        <taxon>Agaricineae</taxon>
        <taxon>Psathyrellaceae</taxon>
        <taxon>Coprinopsis</taxon>
    </lineage>
</organism>
<dbReference type="EMBL" id="ML210283">
    <property type="protein sequence ID" value="TFK20923.1"/>
    <property type="molecule type" value="Genomic_DNA"/>
</dbReference>
<dbReference type="OrthoDB" id="2562239at2759"/>
<feature type="transmembrane region" description="Helical" evidence="2">
    <location>
        <begin position="154"/>
        <end position="173"/>
    </location>
</feature>
<keyword evidence="2" id="KW-1133">Transmembrane helix</keyword>
<feature type="compositionally biased region" description="Basic and acidic residues" evidence="1">
    <location>
        <begin position="320"/>
        <end position="332"/>
    </location>
</feature>
<dbReference type="Proteomes" id="UP000307440">
    <property type="component" value="Unassembled WGS sequence"/>
</dbReference>
<feature type="transmembrane region" description="Helical" evidence="2">
    <location>
        <begin position="20"/>
        <end position="42"/>
    </location>
</feature>
<evidence type="ECO:0000256" key="2">
    <source>
        <dbReference type="SAM" id="Phobius"/>
    </source>
</evidence>
<keyword evidence="4" id="KW-1185">Reference proteome</keyword>